<evidence type="ECO:0000259" key="8">
    <source>
        <dbReference type="SMART" id="SM00014"/>
    </source>
</evidence>
<accession>A0ABU5II39</accession>
<dbReference type="PANTHER" id="PTHR14969">
    <property type="entry name" value="SPHINGOSINE-1-PHOSPHATE PHOSPHOHYDROLASE"/>
    <property type="match status" value="1"/>
</dbReference>
<organism evidence="9 10">
    <name type="scientific">Azohydromonas lata</name>
    <dbReference type="NCBI Taxonomy" id="45677"/>
    <lineage>
        <taxon>Bacteria</taxon>
        <taxon>Pseudomonadati</taxon>
        <taxon>Pseudomonadota</taxon>
        <taxon>Betaproteobacteria</taxon>
        <taxon>Burkholderiales</taxon>
        <taxon>Sphaerotilaceae</taxon>
        <taxon>Azohydromonas</taxon>
    </lineage>
</organism>
<reference evidence="9 10" key="1">
    <citation type="submission" date="2023-11" db="EMBL/GenBank/DDBJ databases">
        <title>Draft genome of Azohydromonas lata strain H1 (DSM1123), a polyhydroxyalkanoate producer.</title>
        <authorList>
            <person name="Traversa D."/>
            <person name="D'Addabbo P."/>
            <person name="Pazzani C."/>
            <person name="Manzari C."/>
            <person name="Chiara M."/>
            <person name="Scrascia M."/>
        </authorList>
    </citation>
    <scope>NUCLEOTIDE SEQUENCE [LARGE SCALE GENOMIC DNA]</scope>
    <source>
        <strain evidence="9 10">H1</strain>
    </source>
</reference>
<keyword evidence="2" id="KW-1003">Cell membrane</keyword>
<comment type="caution">
    <text evidence="9">The sequence shown here is derived from an EMBL/GenBank/DDBJ whole genome shotgun (WGS) entry which is preliminary data.</text>
</comment>
<evidence type="ECO:0000313" key="10">
    <source>
        <dbReference type="Proteomes" id="UP001293718"/>
    </source>
</evidence>
<gene>
    <name evidence="9" type="ORF">SM757_18950</name>
</gene>
<feature type="transmembrane region" description="Helical" evidence="7">
    <location>
        <begin position="132"/>
        <end position="155"/>
    </location>
</feature>
<dbReference type="Proteomes" id="UP001293718">
    <property type="component" value="Unassembled WGS sequence"/>
</dbReference>
<comment type="subcellular location">
    <subcellularLocation>
        <location evidence="1">Cell membrane</location>
        <topology evidence="1">Multi-pass membrane protein</topology>
    </subcellularLocation>
</comment>
<dbReference type="Gene3D" id="1.20.144.10">
    <property type="entry name" value="Phosphatidic acid phosphatase type 2/haloperoxidase"/>
    <property type="match status" value="1"/>
</dbReference>
<dbReference type="Pfam" id="PF01569">
    <property type="entry name" value="PAP2"/>
    <property type="match status" value="1"/>
</dbReference>
<dbReference type="EMBL" id="JAXOJX010000033">
    <property type="protein sequence ID" value="MDZ5458662.1"/>
    <property type="molecule type" value="Genomic_DNA"/>
</dbReference>
<keyword evidence="4" id="KW-0378">Hydrolase</keyword>
<protein>
    <submittedName>
        <fullName evidence="9">Phosphatase PAP2 family protein</fullName>
    </submittedName>
</protein>
<evidence type="ECO:0000256" key="7">
    <source>
        <dbReference type="SAM" id="Phobius"/>
    </source>
</evidence>
<evidence type="ECO:0000313" key="9">
    <source>
        <dbReference type="EMBL" id="MDZ5458662.1"/>
    </source>
</evidence>
<sequence>MWPWPEQRRERWLEIDRQWARWLHRGAQRLPLLRLLVVASRLGDGGLWYALMLVLPWLGGSPDGLVCTLQMGAAGVINVVLYRWVKLRTGRERPCVDCPDIRACAKALDRYSFPSGHTLHAVSFSVLLSWHYAAWAPLAWAFTLLVAASRVVLGLHYPSDVAAGAITGFVTAGTLLALWPW</sequence>
<dbReference type="InterPro" id="IPR036938">
    <property type="entry name" value="PAP2/HPO_sf"/>
</dbReference>
<feature type="domain" description="Phosphatidic acid phosphatase type 2/haloperoxidase" evidence="8">
    <location>
        <begin position="66"/>
        <end position="176"/>
    </location>
</feature>
<feature type="transmembrane region" description="Helical" evidence="7">
    <location>
        <begin position="161"/>
        <end position="179"/>
    </location>
</feature>
<keyword evidence="6 7" id="KW-0472">Membrane</keyword>
<evidence type="ECO:0000256" key="4">
    <source>
        <dbReference type="ARBA" id="ARBA00022801"/>
    </source>
</evidence>
<dbReference type="RefSeq" id="WP_322466691.1">
    <property type="nucleotide sequence ID" value="NZ_JAXOJX010000033.1"/>
</dbReference>
<name>A0ABU5II39_9BURK</name>
<proteinExistence type="predicted"/>
<dbReference type="InterPro" id="IPR000326">
    <property type="entry name" value="PAP2/HPO"/>
</dbReference>
<keyword evidence="10" id="KW-1185">Reference proteome</keyword>
<evidence type="ECO:0000256" key="3">
    <source>
        <dbReference type="ARBA" id="ARBA00022692"/>
    </source>
</evidence>
<dbReference type="PANTHER" id="PTHR14969:SF62">
    <property type="entry name" value="DECAPRENYLPHOSPHORYL-5-PHOSPHORIBOSE PHOSPHATASE RV3807C-RELATED"/>
    <property type="match status" value="1"/>
</dbReference>
<evidence type="ECO:0000256" key="1">
    <source>
        <dbReference type="ARBA" id="ARBA00004651"/>
    </source>
</evidence>
<evidence type="ECO:0000256" key="5">
    <source>
        <dbReference type="ARBA" id="ARBA00022989"/>
    </source>
</evidence>
<feature type="transmembrane region" description="Helical" evidence="7">
    <location>
        <begin position="32"/>
        <end position="58"/>
    </location>
</feature>
<keyword evidence="5 7" id="KW-1133">Transmembrane helix</keyword>
<evidence type="ECO:0000256" key="2">
    <source>
        <dbReference type="ARBA" id="ARBA00022475"/>
    </source>
</evidence>
<keyword evidence="3 7" id="KW-0812">Transmembrane</keyword>
<dbReference type="CDD" id="cd01610">
    <property type="entry name" value="PAP2_like"/>
    <property type="match status" value="1"/>
</dbReference>
<dbReference type="SMART" id="SM00014">
    <property type="entry name" value="acidPPc"/>
    <property type="match status" value="1"/>
</dbReference>
<dbReference type="SUPFAM" id="SSF48317">
    <property type="entry name" value="Acid phosphatase/Vanadium-dependent haloperoxidase"/>
    <property type="match status" value="1"/>
</dbReference>
<evidence type="ECO:0000256" key="6">
    <source>
        <dbReference type="ARBA" id="ARBA00023136"/>
    </source>
</evidence>